<evidence type="ECO:0000256" key="1">
    <source>
        <dbReference type="PROSITE-ProRule" id="PRU00339"/>
    </source>
</evidence>
<evidence type="ECO:0000313" key="4">
    <source>
        <dbReference type="Proteomes" id="UP001601059"/>
    </source>
</evidence>
<gene>
    <name evidence="3" type="ORF">ACFYKX_14540</name>
</gene>
<evidence type="ECO:0000313" key="3">
    <source>
        <dbReference type="EMBL" id="MFE8701815.1"/>
    </source>
</evidence>
<organism evidence="3 4">
    <name type="scientific">Cytobacillus spartinae</name>
    <dbReference type="NCBI Taxonomy" id="3299023"/>
    <lineage>
        <taxon>Bacteria</taxon>
        <taxon>Bacillati</taxon>
        <taxon>Bacillota</taxon>
        <taxon>Bacilli</taxon>
        <taxon>Bacillales</taxon>
        <taxon>Bacillaceae</taxon>
        <taxon>Cytobacillus</taxon>
    </lineage>
</organism>
<name>A0ABW6KC51_9BACI</name>
<dbReference type="InterPro" id="IPR053163">
    <property type="entry name" value="HTH-type_regulator_Rgg"/>
</dbReference>
<feature type="repeat" description="TPR" evidence="1">
    <location>
        <begin position="120"/>
        <end position="153"/>
    </location>
</feature>
<reference evidence="3 4" key="1">
    <citation type="submission" date="2024-08" db="EMBL/GenBank/DDBJ databases">
        <title>Two novel Cytobacillus novel species.</title>
        <authorList>
            <person name="Liu G."/>
        </authorList>
    </citation>
    <scope>NUCLEOTIDE SEQUENCE [LARGE SCALE GENOMIC DNA]</scope>
    <source>
        <strain evidence="3 4">FJAT-54145</strain>
    </source>
</reference>
<dbReference type="EMBL" id="JBIACK010000007">
    <property type="protein sequence ID" value="MFE8701815.1"/>
    <property type="molecule type" value="Genomic_DNA"/>
</dbReference>
<comment type="caution">
    <text evidence="3">The sequence shown here is derived from an EMBL/GenBank/DDBJ whole genome shotgun (WGS) entry which is preliminary data.</text>
</comment>
<dbReference type="InterPro" id="IPR011990">
    <property type="entry name" value="TPR-like_helical_dom_sf"/>
</dbReference>
<dbReference type="SMART" id="SM00530">
    <property type="entry name" value="HTH_XRE"/>
    <property type="match status" value="1"/>
</dbReference>
<dbReference type="Gene3D" id="1.25.40.10">
    <property type="entry name" value="Tetratricopeptide repeat domain"/>
    <property type="match status" value="1"/>
</dbReference>
<keyword evidence="4" id="KW-1185">Reference proteome</keyword>
<dbReference type="SUPFAM" id="SSF47413">
    <property type="entry name" value="lambda repressor-like DNA-binding domains"/>
    <property type="match status" value="1"/>
</dbReference>
<proteinExistence type="predicted"/>
<dbReference type="PROSITE" id="PS50005">
    <property type="entry name" value="TPR"/>
    <property type="match status" value="1"/>
</dbReference>
<dbReference type="InterPro" id="IPR001387">
    <property type="entry name" value="Cro/C1-type_HTH"/>
</dbReference>
<dbReference type="PANTHER" id="PTHR37038">
    <property type="entry name" value="TRANSCRIPTIONAL REGULATOR-RELATED"/>
    <property type="match status" value="1"/>
</dbReference>
<dbReference type="RefSeq" id="WP_389361783.1">
    <property type="nucleotide sequence ID" value="NZ_JBIACK010000007.1"/>
</dbReference>
<keyword evidence="1" id="KW-0802">TPR repeat</keyword>
<dbReference type="SMART" id="SM00028">
    <property type="entry name" value="TPR"/>
    <property type="match status" value="2"/>
</dbReference>
<dbReference type="InterPro" id="IPR010982">
    <property type="entry name" value="Lambda_DNA-bd_dom_sf"/>
</dbReference>
<dbReference type="SUPFAM" id="SSF48452">
    <property type="entry name" value="TPR-like"/>
    <property type="match status" value="1"/>
</dbReference>
<dbReference type="InterPro" id="IPR019734">
    <property type="entry name" value="TPR_rpt"/>
</dbReference>
<accession>A0ABW6KC51</accession>
<dbReference type="Proteomes" id="UP001601059">
    <property type="component" value="Unassembled WGS sequence"/>
</dbReference>
<evidence type="ECO:0000259" key="2">
    <source>
        <dbReference type="PROSITE" id="PS50943"/>
    </source>
</evidence>
<feature type="domain" description="HTH cro/C1-type" evidence="2">
    <location>
        <begin position="15"/>
        <end position="68"/>
    </location>
</feature>
<dbReference type="CDD" id="cd00093">
    <property type="entry name" value="HTH_XRE"/>
    <property type="match status" value="1"/>
</dbReference>
<dbReference type="PROSITE" id="PS50943">
    <property type="entry name" value="HTH_CROC1"/>
    <property type="match status" value="1"/>
</dbReference>
<dbReference type="PANTHER" id="PTHR37038:SF14">
    <property type="entry name" value="TRANSCRIPTIONAL ACTIVATOR"/>
    <property type="match status" value="1"/>
</dbReference>
<protein>
    <recommendedName>
        <fullName evidence="2">HTH cro/C1-type domain-containing protein</fullName>
    </recommendedName>
</protein>
<sequence length="453" mass="52836">MTTTLPRHNQIGEKIRLVRKKRQMTLGELAEGICSVGKMSNIENGRQPIKDEELQLFCEKLDMPISYFADPDISEKLSELDYMKVKIGDLIGIEDWTYAKSTLENFKLKITEYQVPNRFIDYYFLSGYVYMKMLEFEQAINNFVKVIEEEEENSYNLTLKIRACNALGGIYFTSKKVTKSLYYLDKGLELSKDSPTVTKEERDKNYYNRSIIYLYLGSNYNALRNINSVNLTAIHSIEVLYIKFLIKLLEEEPVQGLKDEILALRVKWQDVGDPDQILLGWALAVYTIGTAKDPINTSLLKKLKESSIGDLQFFLEGDSNKEKKLTILQLAIYLCLKNHEDQPYMEQLFSVSRVLLSGIQHHLLEARNLFFEGKYTLQYTQDKNKVLELFKLALDTLDKEYDGFLKADIIYEISKLNQSANMEMEALEVYHNHLQHRFLFTYFHELVLPTFKF</sequence>